<reference evidence="1" key="1">
    <citation type="journal article" date="2013" name="BMC Genomics">
        <title>Unscrambling butterfly oogenesis.</title>
        <authorList>
            <person name="Carter J.M."/>
            <person name="Baker S.C."/>
            <person name="Pink R."/>
            <person name="Carter D.R."/>
            <person name="Collins A."/>
            <person name="Tomlin J."/>
            <person name="Gibbs M."/>
            <person name="Breuker C.J."/>
        </authorList>
    </citation>
    <scope>NUCLEOTIDE SEQUENCE</scope>
    <source>
        <tissue evidence="1">Ovary</tissue>
    </source>
</reference>
<sequence length="84" mass="9736">MIARAICGFSFGGSRLTVAIIRGLSSDLICWHCVLDIGIRHWHRHCAGVSLHHILRRQICVLGCWCYEVRVLRHDLMNWRRLGN</sequence>
<dbReference type="EMBL" id="GAIX01008967">
    <property type="protein sequence ID" value="JAA83593.1"/>
    <property type="molecule type" value="Transcribed_RNA"/>
</dbReference>
<proteinExistence type="predicted"/>
<protein>
    <submittedName>
        <fullName evidence="1">Uncharacterized protein</fullName>
    </submittedName>
</protein>
<name>S4P4N1_9NEOP</name>
<reference evidence="1" key="2">
    <citation type="submission" date="2013-05" db="EMBL/GenBank/DDBJ databases">
        <authorList>
            <person name="Carter J.-M."/>
            <person name="Baker S.C."/>
            <person name="Pink R."/>
            <person name="Carter D.R.F."/>
            <person name="Collins A."/>
            <person name="Tomlin J."/>
            <person name="Gibbs M."/>
            <person name="Breuker C.J."/>
        </authorList>
    </citation>
    <scope>NUCLEOTIDE SEQUENCE</scope>
    <source>
        <tissue evidence="1">Ovary</tissue>
    </source>
</reference>
<dbReference type="AlphaFoldDB" id="S4P4N1"/>
<accession>S4P4N1</accession>
<feature type="non-terminal residue" evidence="1">
    <location>
        <position position="84"/>
    </location>
</feature>
<organism evidence="1">
    <name type="scientific">Pararge aegeria</name>
    <name type="common">speckled wood butterfly</name>
    <dbReference type="NCBI Taxonomy" id="116150"/>
    <lineage>
        <taxon>Eukaryota</taxon>
        <taxon>Metazoa</taxon>
        <taxon>Ecdysozoa</taxon>
        <taxon>Arthropoda</taxon>
        <taxon>Hexapoda</taxon>
        <taxon>Insecta</taxon>
        <taxon>Pterygota</taxon>
        <taxon>Neoptera</taxon>
        <taxon>Endopterygota</taxon>
        <taxon>Lepidoptera</taxon>
        <taxon>Glossata</taxon>
        <taxon>Ditrysia</taxon>
        <taxon>Papilionoidea</taxon>
        <taxon>Nymphalidae</taxon>
        <taxon>Satyrinae</taxon>
        <taxon>Satyrini</taxon>
        <taxon>Parargina</taxon>
        <taxon>Pararge</taxon>
    </lineage>
</organism>
<evidence type="ECO:0000313" key="1">
    <source>
        <dbReference type="EMBL" id="JAA83593.1"/>
    </source>
</evidence>